<protein>
    <recommendedName>
        <fullName evidence="3">Transposase</fullName>
    </recommendedName>
</protein>
<keyword evidence="2" id="KW-1185">Reference proteome</keyword>
<name>A0A1M6JX13_9RHOB</name>
<gene>
    <name evidence="1" type="ORF">SAMN05444000_109145</name>
</gene>
<dbReference type="AlphaFoldDB" id="A0A1M6JX13"/>
<dbReference type="EMBL" id="FQZQ01000009">
    <property type="protein sequence ID" value="SHJ51232.1"/>
    <property type="molecule type" value="Genomic_DNA"/>
</dbReference>
<accession>A0A1M6JX13</accession>
<evidence type="ECO:0008006" key="3">
    <source>
        <dbReference type="Google" id="ProtNLM"/>
    </source>
</evidence>
<dbReference type="Proteomes" id="UP000183982">
    <property type="component" value="Unassembled WGS sequence"/>
</dbReference>
<reference evidence="2" key="1">
    <citation type="submission" date="2016-11" db="EMBL/GenBank/DDBJ databases">
        <authorList>
            <person name="Varghese N."/>
            <person name="Submissions S."/>
        </authorList>
    </citation>
    <scope>NUCLEOTIDE SEQUENCE [LARGE SCALE GENOMIC DNA]</scope>
    <source>
        <strain evidence="2">DSM 100564</strain>
    </source>
</reference>
<proteinExistence type="predicted"/>
<evidence type="ECO:0000313" key="2">
    <source>
        <dbReference type="Proteomes" id="UP000183982"/>
    </source>
</evidence>
<evidence type="ECO:0000313" key="1">
    <source>
        <dbReference type="EMBL" id="SHJ51232.1"/>
    </source>
</evidence>
<organism evidence="1 2">
    <name type="scientific">Shimia gijangensis</name>
    <dbReference type="NCBI Taxonomy" id="1470563"/>
    <lineage>
        <taxon>Bacteria</taxon>
        <taxon>Pseudomonadati</taxon>
        <taxon>Pseudomonadota</taxon>
        <taxon>Alphaproteobacteria</taxon>
        <taxon>Rhodobacterales</taxon>
        <taxon>Roseobacteraceae</taxon>
    </lineage>
</organism>
<dbReference type="STRING" id="1470563.SAMN05444000_109145"/>
<sequence>MQVTTVGVDLAKNVFQVHGIRQITIDGVGMTGVNPRVLGKPAVTLGAEIPRWCLHDAIREANARFNQNTFTDAACSNIRPDCYDFAADIRPLDTGKFQRFA</sequence>